<evidence type="ECO:0000256" key="3">
    <source>
        <dbReference type="SAM" id="MobiDB-lite"/>
    </source>
</evidence>
<dbReference type="PANTHER" id="PTHR43519">
    <property type="entry name" value="ATP-DEPENDENT RNA HELICASE HRPB"/>
    <property type="match status" value="1"/>
</dbReference>
<keyword evidence="2 5" id="KW-0067">ATP-binding</keyword>
<dbReference type="GO" id="GO:0016787">
    <property type="term" value="F:hydrolase activity"/>
    <property type="evidence" value="ECO:0007669"/>
    <property type="project" value="UniProtKB-KW"/>
</dbReference>
<evidence type="ECO:0000313" key="5">
    <source>
        <dbReference type="EMBL" id="KGH47174.1"/>
    </source>
</evidence>
<dbReference type="EMBL" id="JPMX01000025">
    <property type="protein sequence ID" value="KGH47174.1"/>
    <property type="molecule type" value="Genomic_DNA"/>
</dbReference>
<dbReference type="Proteomes" id="UP000029713">
    <property type="component" value="Unassembled WGS sequence"/>
</dbReference>
<dbReference type="GO" id="GO:0004386">
    <property type="term" value="F:helicase activity"/>
    <property type="evidence" value="ECO:0007669"/>
    <property type="project" value="UniProtKB-KW"/>
</dbReference>
<feature type="domain" description="ATP-dependent RNA helicase HrpB C-terminal" evidence="4">
    <location>
        <begin position="33"/>
        <end position="159"/>
    </location>
</feature>
<gene>
    <name evidence="5" type="ORF">IN07_08105</name>
</gene>
<sequence>LRERLAAAHAGLGEPWPAVDDGSLLAALADGAALSGARSRRDLARVDLVAALRGLLPWQLAGRLDELVPERVEVPTGSNVRVDYADPTVPTLSVRVQEVFGWAAAPVVAGRPLRLQLLSPASRVVATTADLAGFWVTGYPAVRSELRGRYPRHPWPEDPATAVPTRRAKPRGT</sequence>
<keyword evidence="1" id="KW-0378">Hydrolase</keyword>
<dbReference type="STRING" id="1522368.IN07_08105"/>
<evidence type="ECO:0000256" key="1">
    <source>
        <dbReference type="ARBA" id="ARBA00022801"/>
    </source>
</evidence>
<comment type="caution">
    <text evidence="5">The sequence shown here is derived from an EMBL/GenBank/DDBJ whole genome shotgun (WGS) entry which is preliminary data.</text>
</comment>
<dbReference type="AlphaFoldDB" id="A0A098Y9K2"/>
<proteinExistence type="predicted"/>
<feature type="region of interest" description="Disordered" evidence="3">
    <location>
        <begin position="150"/>
        <end position="173"/>
    </location>
</feature>
<dbReference type="Pfam" id="PF08482">
    <property type="entry name" value="HrpB_C"/>
    <property type="match status" value="1"/>
</dbReference>
<evidence type="ECO:0000259" key="4">
    <source>
        <dbReference type="Pfam" id="PF08482"/>
    </source>
</evidence>
<reference evidence="5 6" key="1">
    <citation type="submission" date="2014-07" db="EMBL/GenBank/DDBJ databases">
        <title>Biosystematic studies on Modestobacter strains isolated from extreme hyper-arid desert soil and from historic building.</title>
        <authorList>
            <person name="Bukarasam K."/>
            <person name="Bull A."/>
            <person name="Girard G."/>
            <person name="van Wezel G."/>
            <person name="Goodfellow M."/>
        </authorList>
    </citation>
    <scope>NUCLEOTIDE SEQUENCE [LARGE SCALE GENOMIC DNA]</scope>
    <source>
        <strain evidence="5 6">KNN45-2b</strain>
    </source>
</reference>
<keyword evidence="2 5" id="KW-0547">Nucleotide-binding</keyword>
<evidence type="ECO:0000313" key="6">
    <source>
        <dbReference type="Proteomes" id="UP000029713"/>
    </source>
</evidence>
<dbReference type="PANTHER" id="PTHR43519:SF1">
    <property type="entry name" value="ATP-DEPENDENT RNA HELICASE HRPB"/>
    <property type="match status" value="1"/>
</dbReference>
<keyword evidence="6" id="KW-1185">Reference proteome</keyword>
<protein>
    <submittedName>
        <fullName evidence="5">ATP-dependent helicase</fullName>
    </submittedName>
</protein>
<accession>A0A098Y9K2</accession>
<dbReference type="RefSeq" id="WP_036334959.1">
    <property type="nucleotide sequence ID" value="NZ_JPMX01000025.1"/>
</dbReference>
<name>A0A098Y9K2_9ACTN</name>
<dbReference type="InterPro" id="IPR013689">
    <property type="entry name" value="RNA_helicase_ATP-dep_HrpB_C"/>
</dbReference>
<feature type="non-terminal residue" evidence="5">
    <location>
        <position position="1"/>
    </location>
</feature>
<evidence type="ECO:0000256" key="2">
    <source>
        <dbReference type="ARBA" id="ARBA00022806"/>
    </source>
</evidence>
<keyword evidence="2 5" id="KW-0347">Helicase</keyword>
<organism evidence="5 6">
    <name type="scientific">Modestobacter caceresii</name>
    <dbReference type="NCBI Taxonomy" id="1522368"/>
    <lineage>
        <taxon>Bacteria</taxon>
        <taxon>Bacillati</taxon>
        <taxon>Actinomycetota</taxon>
        <taxon>Actinomycetes</taxon>
        <taxon>Geodermatophilales</taxon>
        <taxon>Geodermatophilaceae</taxon>
        <taxon>Modestobacter</taxon>
    </lineage>
</organism>